<dbReference type="InterPro" id="IPR023753">
    <property type="entry name" value="FAD/NAD-binding_dom"/>
</dbReference>
<keyword evidence="2" id="KW-0285">Flavoprotein</keyword>
<dbReference type="GO" id="GO:0005737">
    <property type="term" value="C:cytoplasm"/>
    <property type="evidence" value="ECO:0007669"/>
    <property type="project" value="TreeGrafter"/>
</dbReference>
<dbReference type="GO" id="GO:0016651">
    <property type="term" value="F:oxidoreductase activity, acting on NAD(P)H"/>
    <property type="evidence" value="ECO:0007669"/>
    <property type="project" value="TreeGrafter"/>
</dbReference>
<keyword evidence="3" id="KW-0001">2Fe-2S</keyword>
<name>A0A4Y6UN43_9PROT</name>
<dbReference type="Proteomes" id="UP000316313">
    <property type="component" value="Chromosome"/>
</dbReference>
<keyword evidence="7" id="KW-0408">Iron</keyword>
<dbReference type="InterPro" id="IPR017941">
    <property type="entry name" value="Rieske_2Fe-2S"/>
</dbReference>
<accession>A0A4Y6UN43</accession>
<dbReference type="Pfam" id="PF07992">
    <property type="entry name" value="Pyr_redox_2"/>
    <property type="match status" value="1"/>
</dbReference>
<evidence type="ECO:0000256" key="5">
    <source>
        <dbReference type="ARBA" id="ARBA00022827"/>
    </source>
</evidence>
<evidence type="ECO:0000256" key="8">
    <source>
        <dbReference type="ARBA" id="ARBA00023014"/>
    </source>
</evidence>
<dbReference type="SUPFAM" id="SSF55424">
    <property type="entry name" value="FAD/NAD-linked reductases, dimerisation (C-terminal) domain"/>
    <property type="match status" value="1"/>
</dbReference>
<dbReference type="PROSITE" id="PS51296">
    <property type="entry name" value="RIESKE"/>
    <property type="match status" value="1"/>
</dbReference>
<dbReference type="Gene3D" id="3.30.390.30">
    <property type="match status" value="1"/>
</dbReference>
<dbReference type="Gene3D" id="3.50.50.60">
    <property type="entry name" value="FAD/NAD(P)-binding domain"/>
    <property type="match status" value="2"/>
</dbReference>
<dbReference type="OrthoDB" id="7809559at2"/>
<organism evidence="10 11">
    <name type="scientific">Swingsia samuiensis</name>
    <dbReference type="NCBI Taxonomy" id="1293412"/>
    <lineage>
        <taxon>Bacteria</taxon>
        <taxon>Pseudomonadati</taxon>
        <taxon>Pseudomonadota</taxon>
        <taxon>Alphaproteobacteria</taxon>
        <taxon>Acetobacterales</taxon>
        <taxon>Acetobacteraceae</taxon>
        <taxon>Swingsia</taxon>
    </lineage>
</organism>
<dbReference type="InterPro" id="IPR016156">
    <property type="entry name" value="FAD/NAD-linked_Rdtase_dimer_sf"/>
</dbReference>
<evidence type="ECO:0000256" key="1">
    <source>
        <dbReference type="ARBA" id="ARBA00001974"/>
    </source>
</evidence>
<keyword evidence="4" id="KW-0479">Metal-binding</keyword>
<keyword evidence="6" id="KW-0560">Oxidoreductase</keyword>
<dbReference type="SUPFAM" id="SSF50022">
    <property type="entry name" value="ISP domain"/>
    <property type="match status" value="1"/>
</dbReference>
<dbReference type="SUPFAM" id="SSF51905">
    <property type="entry name" value="FAD/NAD(P)-binding domain"/>
    <property type="match status" value="2"/>
</dbReference>
<keyword evidence="8" id="KW-0411">Iron-sulfur</keyword>
<gene>
    <name evidence="10" type="ORF">E3D00_07755</name>
</gene>
<evidence type="ECO:0000313" key="10">
    <source>
        <dbReference type="EMBL" id="QDH17465.1"/>
    </source>
</evidence>
<dbReference type="EMBL" id="CP038141">
    <property type="protein sequence ID" value="QDH17465.1"/>
    <property type="molecule type" value="Genomic_DNA"/>
</dbReference>
<evidence type="ECO:0000256" key="3">
    <source>
        <dbReference type="ARBA" id="ARBA00022714"/>
    </source>
</evidence>
<evidence type="ECO:0000313" key="11">
    <source>
        <dbReference type="Proteomes" id="UP000316313"/>
    </source>
</evidence>
<protein>
    <submittedName>
        <fullName evidence="10">Rubredoxin-NAD(+) reductase</fullName>
    </submittedName>
</protein>
<evidence type="ECO:0000259" key="9">
    <source>
        <dbReference type="PROSITE" id="PS51296"/>
    </source>
</evidence>
<proteinExistence type="predicted"/>
<dbReference type="AlphaFoldDB" id="A0A4Y6UN43"/>
<dbReference type="InterPro" id="IPR036922">
    <property type="entry name" value="Rieske_2Fe-2S_sf"/>
</dbReference>
<dbReference type="GO" id="GO:0051537">
    <property type="term" value="F:2 iron, 2 sulfur cluster binding"/>
    <property type="evidence" value="ECO:0007669"/>
    <property type="project" value="UniProtKB-KW"/>
</dbReference>
<evidence type="ECO:0000256" key="2">
    <source>
        <dbReference type="ARBA" id="ARBA00022630"/>
    </source>
</evidence>
<dbReference type="InterPro" id="IPR028202">
    <property type="entry name" value="Reductase_C"/>
</dbReference>
<dbReference type="KEGG" id="ssam:E3D00_07755"/>
<evidence type="ECO:0000256" key="7">
    <source>
        <dbReference type="ARBA" id="ARBA00023004"/>
    </source>
</evidence>
<comment type="cofactor">
    <cofactor evidence="1">
        <name>FAD</name>
        <dbReference type="ChEBI" id="CHEBI:57692"/>
    </cofactor>
</comment>
<feature type="domain" description="Rieske" evidence="9">
    <location>
        <begin position="7"/>
        <end position="107"/>
    </location>
</feature>
<keyword evidence="5" id="KW-0274">FAD</keyword>
<dbReference type="RefSeq" id="WP_141461438.1">
    <property type="nucleotide sequence ID" value="NZ_CP038141.1"/>
</dbReference>
<evidence type="ECO:0000256" key="6">
    <source>
        <dbReference type="ARBA" id="ARBA00023002"/>
    </source>
</evidence>
<dbReference type="PRINTS" id="PR00411">
    <property type="entry name" value="PNDRDTASEI"/>
</dbReference>
<keyword evidence="11" id="KW-1185">Reference proteome</keyword>
<dbReference type="Pfam" id="PF00355">
    <property type="entry name" value="Rieske"/>
    <property type="match status" value="1"/>
</dbReference>
<dbReference type="PANTHER" id="PTHR43557:SF2">
    <property type="entry name" value="RIESKE DOMAIN-CONTAINING PROTEIN-RELATED"/>
    <property type="match status" value="1"/>
</dbReference>
<dbReference type="InterPro" id="IPR050446">
    <property type="entry name" value="FAD-oxidoreductase/Apoptosis"/>
</dbReference>
<dbReference type="PANTHER" id="PTHR43557">
    <property type="entry name" value="APOPTOSIS-INDUCING FACTOR 1"/>
    <property type="match status" value="1"/>
</dbReference>
<evidence type="ECO:0000256" key="4">
    <source>
        <dbReference type="ARBA" id="ARBA00022723"/>
    </source>
</evidence>
<dbReference type="GO" id="GO:0046872">
    <property type="term" value="F:metal ion binding"/>
    <property type="evidence" value="ECO:0007669"/>
    <property type="project" value="UniProtKB-KW"/>
</dbReference>
<sequence>MPESDFRDLVAFDELEDGKITTFSVKDKSIILIRDGENVYALDGKCPHKHAPMGQGVFCKNDREHGVVVCPWHKAVFRVQDGGLEEPVALEGLASYSVDVRDGRVFVSDHAQEKPSPQPKQENESVLILGGGAAGVTAATTLREEGFAGKITLVLDEKYPPYDRTALSKTVLLSTSDKAHAPKLLPQAFYTQHNIEIEYGTVVSFDPENKCVVLEDAKELTADHIIIATGSKPKTLDIPGGDLKGVFSLHREVDAETIVAGLAPAQAVTIIGSGFIGLEVASCLRQRGLGVTIISDVEIPMEKQFGREVGMQLRQMQEENSVAFISDARVVKIYGEKSAEGVELDDGMRLPSAFVLASVGVKPSTEYVQGLERDADGAIIVDGAMRAAPNVYAVGDASAVWHAGEARRVEHWRHAQVQGRIAAFAIMGREGVSMPTPWFWTQQFGKKLEYLGWGESFNAVNLEGDIRAFNFLATYMNDGKVVGIAASGYPQAMAKAAIDFQCFADDQA</sequence>
<dbReference type="Pfam" id="PF14759">
    <property type="entry name" value="Reductase_C"/>
    <property type="match status" value="1"/>
</dbReference>
<dbReference type="PRINTS" id="PR00368">
    <property type="entry name" value="FADPNR"/>
</dbReference>
<dbReference type="Gene3D" id="2.102.10.10">
    <property type="entry name" value="Rieske [2Fe-2S] iron-sulphur domain"/>
    <property type="match status" value="1"/>
</dbReference>
<reference evidence="10 11" key="1">
    <citation type="submission" date="2019-03" db="EMBL/GenBank/DDBJ databases">
        <title>The complete genome sequence of Swingsia samuiensis NBRC107927(T).</title>
        <authorList>
            <person name="Chua K.-O."/>
            <person name="Chan K.-G."/>
            <person name="See-Too W.-S."/>
        </authorList>
    </citation>
    <scope>NUCLEOTIDE SEQUENCE [LARGE SCALE GENOMIC DNA]</scope>
    <source>
        <strain evidence="10 11">AH83</strain>
    </source>
</reference>
<dbReference type="InterPro" id="IPR036188">
    <property type="entry name" value="FAD/NAD-bd_sf"/>
</dbReference>